<dbReference type="AlphaFoldDB" id="A0AAJ0HKQ6"/>
<dbReference type="PANTHER" id="PTHR11785">
    <property type="entry name" value="AMINO ACID TRANSPORTER"/>
    <property type="match status" value="1"/>
</dbReference>
<evidence type="ECO:0000256" key="2">
    <source>
        <dbReference type="ARBA" id="ARBA00022692"/>
    </source>
</evidence>
<dbReference type="Proteomes" id="UP001275084">
    <property type="component" value="Unassembled WGS sequence"/>
</dbReference>
<feature type="transmembrane region" description="Helical" evidence="5">
    <location>
        <begin position="444"/>
        <end position="466"/>
    </location>
</feature>
<feature type="transmembrane region" description="Helical" evidence="5">
    <location>
        <begin position="200"/>
        <end position="223"/>
    </location>
</feature>
<name>A0AAJ0HKQ6_9PEZI</name>
<proteinExistence type="predicted"/>
<dbReference type="InterPro" id="IPR050598">
    <property type="entry name" value="AminoAcid_Transporter"/>
</dbReference>
<dbReference type="EMBL" id="JAUIQD010000003">
    <property type="protein sequence ID" value="KAK3356356.1"/>
    <property type="molecule type" value="Genomic_DNA"/>
</dbReference>
<reference evidence="6" key="2">
    <citation type="submission" date="2023-06" db="EMBL/GenBank/DDBJ databases">
        <authorList>
            <consortium name="Lawrence Berkeley National Laboratory"/>
            <person name="Haridas S."/>
            <person name="Hensen N."/>
            <person name="Bonometti L."/>
            <person name="Westerberg I."/>
            <person name="Brannstrom I.O."/>
            <person name="Guillou S."/>
            <person name="Cros-Aarteil S."/>
            <person name="Calhoun S."/>
            <person name="Kuo A."/>
            <person name="Mondo S."/>
            <person name="Pangilinan J."/>
            <person name="Riley R."/>
            <person name="Labutti K."/>
            <person name="Andreopoulos B."/>
            <person name="Lipzen A."/>
            <person name="Chen C."/>
            <person name="Yanf M."/>
            <person name="Daum C."/>
            <person name="Ng V."/>
            <person name="Clum A."/>
            <person name="Steindorff A."/>
            <person name="Ohm R."/>
            <person name="Martin F."/>
            <person name="Silar P."/>
            <person name="Natvig D."/>
            <person name="Lalanne C."/>
            <person name="Gautier V."/>
            <person name="Ament-Velasquez S.L."/>
            <person name="Kruys A."/>
            <person name="Hutchinson M.I."/>
            <person name="Powell A.J."/>
            <person name="Barry K."/>
            <person name="Miller A.N."/>
            <person name="Grigoriev I.V."/>
            <person name="Debuchy R."/>
            <person name="Gladieux P."/>
            <person name="Thoren M.H."/>
            <person name="Johannesson H."/>
        </authorList>
    </citation>
    <scope>NUCLEOTIDE SEQUENCE</scope>
    <source>
        <strain evidence="6">CBS 955.72</strain>
    </source>
</reference>
<dbReference type="Pfam" id="PF13520">
    <property type="entry name" value="AA_permease_2"/>
    <property type="match status" value="1"/>
</dbReference>
<feature type="transmembrane region" description="Helical" evidence="5">
    <location>
        <begin position="478"/>
        <end position="498"/>
    </location>
</feature>
<feature type="transmembrane region" description="Helical" evidence="5">
    <location>
        <begin position="86"/>
        <end position="106"/>
    </location>
</feature>
<feature type="transmembrane region" description="Helical" evidence="5">
    <location>
        <begin position="504"/>
        <end position="522"/>
    </location>
</feature>
<feature type="transmembrane region" description="Helical" evidence="5">
    <location>
        <begin position="287"/>
        <end position="308"/>
    </location>
</feature>
<evidence type="ECO:0000256" key="1">
    <source>
        <dbReference type="ARBA" id="ARBA00004141"/>
    </source>
</evidence>
<feature type="transmembrane region" description="Helical" evidence="5">
    <location>
        <begin position="250"/>
        <end position="275"/>
    </location>
</feature>
<dbReference type="Gene3D" id="1.20.1740.10">
    <property type="entry name" value="Amino acid/polyamine transporter I"/>
    <property type="match status" value="1"/>
</dbReference>
<evidence type="ECO:0000256" key="4">
    <source>
        <dbReference type="ARBA" id="ARBA00023136"/>
    </source>
</evidence>
<dbReference type="PANTHER" id="PTHR11785:SF402">
    <property type="entry name" value="AMINO ACID TRANSPORTER (EUROFUNG)"/>
    <property type="match status" value="1"/>
</dbReference>
<keyword evidence="7" id="KW-1185">Reference proteome</keyword>
<organism evidence="6 7">
    <name type="scientific">Lasiosphaeria hispida</name>
    <dbReference type="NCBI Taxonomy" id="260671"/>
    <lineage>
        <taxon>Eukaryota</taxon>
        <taxon>Fungi</taxon>
        <taxon>Dikarya</taxon>
        <taxon>Ascomycota</taxon>
        <taxon>Pezizomycotina</taxon>
        <taxon>Sordariomycetes</taxon>
        <taxon>Sordariomycetidae</taxon>
        <taxon>Sordariales</taxon>
        <taxon>Lasiosphaeriaceae</taxon>
        <taxon>Lasiosphaeria</taxon>
    </lineage>
</organism>
<keyword evidence="2 5" id="KW-0812">Transmembrane</keyword>
<accession>A0AAJ0HKQ6</accession>
<comment type="subcellular location">
    <subcellularLocation>
        <location evidence="1">Membrane</location>
        <topology evidence="1">Multi-pass membrane protein</topology>
    </subcellularLocation>
</comment>
<feature type="transmembrane region" description="Helical" evidence="5">
    <location>
        <begin position="165"/>
        <end position="188"/>
    </location>
</feature>
<dbReference type="PIRSF" id="PIRSF006060">
    <property type="entry name" value="AA_transporter"/>
    <property type="match status" value="1"/>
</dbReference>
<dbReference type="GO" id="GO:0015179">
    <property type="term" value="F:L-amino acid transmembrane transporter activity"/>
    <property type="evidence" value="ECO:0007669"/>
    <property type="project" value="TreeGrafter"/>
</dbReference>
<evidence type="ECO:0000313" key="6">
    <source>
        <dbReference type="EMBL" id="KAK3356356.1"/>
    </source>
</evidence>
<evidence type="ECO:0000256" key="5">
    <source>
        <dbReference type="SAM" id="Phobius"/>
    </source>
</evidence>
<feature type="transmembrane region" description="Helical" evidence="5">
    <location>
        <begin position="127"/>
        <end position="153"/>
    </location>
</feature>
<feature type="transmembrane region" description="Helical" evidence="5">
    <location>
        <begin position="52"/>
        <end position="71"/>
    </location>
</feature>
<keyword evidence="4 5" id="KW-0472">Membrane</keyword>
<comment type="caution">
    <text evidence="6">The sequence shown here is derived from an EMBL/GenBank/DDBJ whole genome shotgun (WGS) entry which is preliminary data.</text>
</comment>
<dbReference type="GO" id="GO:0016020">
    <property type="term" value="C:membrane"/>
    <property type="evidence" value="ECO:0007669"/>
    <property type="project" value="UniProtKB-SubCell"/>
</dbReference>
<gene>
    <name evidence="6" type="ORF">B0T25DRAFT_536569</name>
</gene>
<evidence type="ECO:0000313" key="7">
    <source>
        <dbReference type="Proteomes" id="UP001275084"/>
    </source>
</evidence>
<dbReference type="InterPro" id="IPR002293">
    <property type="entry name" value="AA/rel_permease1"/>
</dbReference>
<feature type="transmembrane region" description="Helical" evidence="5">
    <location>
        <begin position="336"/>
        <end position="363"/>
    </location>
</feature>
<evidence type="ECO:0000256" key="3">
    <source>
        <dbReference type="ARBA" id="ARBA00022989"/>
    </source>
</evidence>
<keyword evidence="3 5" id="KW-1133">Transmembrane helix</keyword>
<feature type="transmembrane region" description="Helical" evidence="5">
    <location>
        <begin position="420"/>
        <end position="438"/>
    </location>
</feature>
<protein>
    <submittedName>
        <fullName evidence="6">Large neutral amino acids transporter small subunit 1</fullName>
    </submittedName>
</protein>
<sequence>MDDELAEDVELTRSESLLAPDDEESSRLLVAAEAAIDAPVAPNAAVPKGLTFLNGIALVMSLQIGSGIFLTPSQVAKNVPNPGCGILVWFFGGVLVWTGVCSFIELGTSIATNGGLQEYLRYCYGDFVGAFFSWTWVTISRSASMAVVTAVFAEYLCKSVLPGPTVSAVAVKSVALIGLWLMTVLNWTGPKAGADFANKFLVVKLGALVLIATSGMISSSMGVGDGTATSPYGWFGTDPSLPQTSLMEQISQFVTAIFAALFAYNGFESIGFVLGDVQEPARSLPRILHTAMTVVITGFILTNMSLYMTLSMDQLRSTDTPTISFATKVLGPAGRVVLSIVVAISALGALNANIFATASLSVAASQRGYFPKLLGNLHCSSQADEELLLDVHGRRLGRYLGFLITQFSRLTARSRWEKKVPVYAMTLNAMLVSMYLVLGTYDGLVTFIGISQYFFYMLAAAGVFIIRRKDSDAGEQGRFRTGSWNPIIFILCSSFIILRGVASNVSHGIALCVLALVVFVVFKSRFSLGGHVQPVSLRGAGS</sequence>
<reference evidence="6" key="1">
    <citation type="journal article" date="2023" name="Mol. Phylogenet. Evol.">
        <title>Genome-scale phylogeny and comparative genomics of the fungal order Sordariales.</title>
        <authorList>
            <person name="Hensen N."/>
            <person name="Bonometti L."/>
            <person name="Westerberg I."/>
            <person name="Brannstrom I.O."/>
            <person name="Guillou S."/>
            <person name="Cros-Aarteil S."/>
            <person name="Calhoun S."/>
            <person name="Haridas S."/>
            <person name="Kuo A."/>
            <person name="Mondo S."/>
            <person name="Pangilinan J."/>
            <person name="Riley R."/>
            <person name="LaButti K."/>
            <person name="Andreopoulos B."/>
            <person name="Lipzen A."/>
            <person name="Chen C."/>
            <person name="Yan M."/>
            <person name="Daum C."/>
            <person name="Ng V."/>
            <person name="Clum A."/>
            <person name="Steindorff A."/>
            <person name="Ohm R.A."/>
            <person name="Martin F."/>
            <person name="Silar P."/>
            <person name="Natvig D.O."/>
            <person name="Lalanne C."/>
            <person name="Gautier V."/>
            <person name="Ament-Velasquez S.L."/>
            <person name="Kruys A."/>
            <person name="Hutchinson M.I."/>
            <person name="Powell A.J."/>
            <person name="Barry K."/>
            <person name="Miller A.N."/>
            <person name="Grigoriev I.V."/>
            <person name="Debuchy R."/>
            <person name="Gladieux P."/>
            <person name="Hiltunen Thoren M."/>
            <person name="Johannesson H."/>
        </authorList>
    </citation>
    <scope>NUCLEOTIDE SEQUENCE</scope>
    <source>
        <strain evidence="6">CBS 955.72</strain>
    </source>
</reference>